<dbReference type="Pfam" id="PF06985">
    <property type="entry name" value="HET"/>
    <property type="match status" value="1"/>
</dbReference>
<evidence type="ECO:0000313" key="3">
    <source>
        <dbReference type="Proteomes" id="UP001243330"/>
    </source>
</evidence>
<keyword evidence="3" id="KW-1185">Reference proteome</keyword>
<dbReference type="PANTHER" id="PTHR33112">
    <property type="entry name" value="DOMAIN PROTEIN, PUTATIVE-RELATED"/>
    <property type="match status" value="1"/>
</dbReference>
<comment type="caution">
    <text evidence="2">The sequence shown here is derived from an EMBL/GenBank/DDBJ whole genome shotgun (WGS) entry which is preliminary data.</text>
</comment>
<dbReference type="PANTHER" id="PTHR33112:SF9">
    <property type="entry name" value="HETEROKARYON INCOMPATIBILITY DOMAIN-CONTAINING PROTEIN"/>
    <property type="match status" value="1"/>
</dbReference>
<evidence type="ECO:0000313" key="2">
    <source>
        <dbReference type="EMBL" id="KAK1855288.1"/>
    </source>
</evidence>
<reference evidence="2" key="1">
    <citation type="submission" date="2023-01" db="EMBL/GenBank/DDBJ databases">
        <title>Colletotrichum chrysophilum M932 genome sequence.</title>
        <authorList>
            <person name="Baroncelli R."/>
        </authorList>
    </citation>
    <scope>NUCLEOTIDE SEQUENCE</scope>
    <source>
        <strain evidence="2">M932</strain>
    </source>
</reference>
<protein>
    <submittedName>
        <fullName evidence="2">Het domain-containing protein</fullName>
    </submittedName>
</protein>
<accession>A0AAD9EP05</accession>
<name>A0AAD9EP05_9PEZI</name>
<gene>
    <name evidence="2" type="ORF">CCHR01_02051</name>
</gene>
<sequence length="464" mass="52197">MGIASDDLTNLFKDAIQLRKEVGCDYIWIDSLCIVQDDNSDWTTQSQKMAEIYTNAHFNIAATSSANSHQGLFKERWTLGTGGDLARYPLLVYEVNNPSVPGHAVFVRPAHRRDHGYITGDILRSRWLQAPLLQRAWVFQELMLARRTLHVCASELIWECKTLTTCECGALYSKSSHVSTEAIPSSSQGLFLDQIHRKQAFTSIRDKRSPLQNTHDFWLMISGQYSDLHLSKPSDRLAAFTGLVNAVQRVTNGTYVRGMWIEDLPRALLWGGAPRSDSTAFRSSDAPTWSRMSRRRPDGSCLIGYASVLSSGFRQDPRTSVTYVSGSHLPTKGNQLEIIFHGPTISAKVQKIVSSYEFESELRSDTEFYVQMAPHLQESSDSNSYLLDLDCPMSPNDLVQEGDMVECLLLGTNDDMTFHHILVVSKCLSENEGYYKRIGISDIDLKDDEETYSDIAEISEIVII</sequence>
<dbReference type="EMBL" id="JAQOWY010000023">
    <property type="protein sequence ID" value="KAK1855288.1"/>
    <property type="molecule type" value="Genomic_DNA"/>
</dbReference>
<proteinExistence type="predicted"/>
<dbReference type="InterPro" id="IPR010730">
    <property type="entry name" value="HET"/>
</dbReference>
<dbReference type="Proteomes" id="UP001243330">
    <property type="component" value="Unassembled WGS sequence"/>
</dbReference>
<dbReference type="AlphaFoldDB" id="A0AAD9EP05"/>
<feature type="domain" description="Heterokaryon incompatibility" evidence="1">
    <location>
        <begin position="6"/>
        <end position="141"/>
    </location>
</feature>
<organism evidence="2 3">
    <name type="scientific">Colletotrichum chrysophilum</name>
    <dbReference type="NCBI Taxonomy" id="1836956"/>
    <lineage>
        <taxon>Eukaryota</taxon>
        <taxon>Fungi</taxon>
        <taxon>Dikarya</taxon>
        <taxon>Ascomycota</taxon>
        <taxon>Pezizomycotina</taxon>
        <taxon>Sordariomycetes</taxon>
        <taxon>Hypocreomycetidae</taxon>
        <taxon>Glomerellales</taxon>
        <taxon>Glomerellaceae</taxon>
        <taxon>Colletotrichum</taxon>
        <taxon>Colletotrichum gloeosporioides species complex</taxon>
    </lineage>
</organism>
<evidence type="ECO:0000259" key="1">
    <source>
        <dbReference type="Pfam" id="PF06985"/>
    </source>
</evidence>